<name>A0A3Q8EUK6_9PROT</name>
<accession>A0A3Q8EUK6</accession>
<dbReference type="Proteomes" id="UP000266796">
    <property type="component" value="Chromosome"/>
</dbReference>
<sequence length="101" mass="11568">MSMEVINVSICDTTYNLRCQKEEKNNLINSVNYLNNLINQIKISNKNQSNERIVVMAALQLSSELCSAANPNQKNNMQNHNQTIIEIKKYLNLINNKLDSI</sequence>
<gene>
    <name evidence="1" type="primary">zapA</name>
    <name evidence="1" type="ORF">CKSOR_00566</name>
</gene>
<protein>
    <submittedName>
        <fullName evidence="1">Cell division protein ZapA</fullName>
    </submittedName>
</protein>
<dbReference type="AlphaFoldDB" id="A0A3Q8EUK6"/>
<dbReference type="OrthoDB" id="5297208at2"/>
<dbReference type="EMBL" id="CP025628">
    <property type="protein sequence ID" value="AWD32667.1"/>
    <property type="molecule type" value="Genomic_DNA"/>
</dbReference>
<dbReference type="GO" id="GO:0051301">
    <property type="term" value="P:cell division"/>
    <property type="evidence" value="ECO:0007669"/>
    <property type="project" value="UniProtKB-KW"/>
</dbReference>
<dbReference type="KEGG" id="kso:CKSOR_00566"/>
<keyword evidence="2" id="KW-1185">Reference proteome</keyword>
<evidence type="ECO:0000313" key="2">
    <source>
        <dbReference type="Proteomes" id="UP000266796"/>
    </source>
</evidence>
<dbReference type="InterPro" id="IPR042233">
    <property type="entry name" value="Cell_div_ZapA_N"/>
</dbReference>
<dbReference type="SUPFAM" id="SSF102829">
    <property type="entry name" value="Cell division protein ZapA-like"/>
    <property type="match status" value="1"/>
</dbReference>
<keyword evidence="1" id="KW-0132">Cell division</keyword>
<proteinExistence type="predicted"/>
<keyword evidence="1" id="KW-0131">Cell cycle</keyword>
<dbReference type="InterPro" id="IPR007838">
    <property type="entry name" value="Cell_div_ZapA-like"/>
</dbReference>
<reference evidence="1 2" key="1">
    <citation type="journal article" date="2018" name="Parasitology">
        <title>The reduced genome of Candidatus Kinetoplastibacterium sorsogonicusi, the endosymbiont of Kentomonas sorsogonicus (Trypanosomatidae): loss of the haem-synthesis pathway.</title>
        <authorList>
            <person name="Silva F.M."/>
            <person name="Kostygov A.Y."/>
            <person name="Spodareva V.V."/>
            <person name="Butenko A."/>
            <person name="Tossou R."/>
            <person name="Lukes J."/>
            <person name="Yurchenko V."/>
            <person name="Alves J.M.P."/>
        </authorList>
    </citation>
    <scope>NUCLEOTIDE SEQUENCE [LARGE SCALE GENOMIC DNA]</scope>
    <source>
        <strain evidence="1 2">MF-08</strain>
    </source>
</reference>
<organism evidence="1 2">
    <name type="scientific">Candidatus Kinetoplastidibacterium kentomonadis</name>
    <dbReference type="NCBI Taxonomy" id="1576550"/>
    <lineage>
        <taxon>Bacteria</taxon>
        <taxon>Pseudomonadati</taxon>
        <taxon>Pseudomonadota</taxon>
        <taxon>Betaproteobacteria</taxon>
        <taxon>Candidatus Kinetoplastidibacterium</taxon>
    </lineage>
</organism>
<evidence type="ECO:0000313" key="1">
    <source>
        <dbReference type="EMBL" id="AWD32667.1"/>
    </source>
</evidence>
<dbReference type="Gene3D" id="3.30.160.880">
    <property type="entry name" value="Cell division protein ZapA protomer, N-terminal domain"/>
    <property type="match status" value="1"/>
</dbReference>
<dbReference type="InterPro" id="IPR036192">
    <property type="entry name" value="Cell_div_ZapA-like_sf"/>
</dbReference>
<dbReference type="Pfam" id="PF05164">
    <property type="entry name" value="ZapA"/>
    <property type="match status" value="1"/>
</dbReference>